<evidence type="ECO:0000256" key="2">
    <source>
        <dbReference type="ARBA" id="ARBA00022553"/>
    </source>
</evidence>
<evidence type="ECO:0000259" key="10">
    <source>
        <dbReference type="PROSITE" id="PS51285"/>
    </source>
</evidence>
<protein>
    <submittedName>
        <fullName evidence="11">Uncharacterized protein</fullName>
    </submittedName>
</protein>
<keyword evidence="6" id="KW-0067">ATP-binding</keyword>
<evidence type="ECO:0000313" key="12">
    <source>
        <dbReference type="Proteomes" id="UP001476798"/>
    </source>
</evidence>
<dbReference type="Pfam" id="PF00069">
    <property type="entry name" value="Pkinase"/>
    <property type="match status" value="1"/>
</dbReference>
<dbReference type="PROSITE" id="PS50011">
    <property type="entry name" value="PROTEIN_KINASE_DOM"/>
    <property type="match status" value="1"/>
</dbReference>
<evidence type="ECO:0000256" key="8">
    <source>
        <dbReference type="SAM" id="SignalP"/>
    </source>
</evidence>
<feature type="domain" description="Protein kinase" evidence="9">
    <location>
        <begin position="1"/>
        <end position="152"/>
    </location>
</feature>
<keyword evidence="1" id="KW-0723">Serine/threonine-protein kinase</keyword>
<dbReference type="InterPro" id="IPR017892">
    <property type="entry name" value="Pkinase_C"/>
</dbReference>
<name>A0ABV0MIH3_9TELE</name>
<keyword evidence="2" id="KW-0597">Phosphoprotein</keyword>
<keyword evidence="3" id="KW-0808">Transferase</keyword>
<gene>
    <name evidence="11" type="ORF">GOODEAATRI_016974</name>
</gene>
<evidence type="ECO:0000256" key="1">
    <source>
        <dbReference type="ARBA" id="ARBA00022527"/>
    </source>
</evidence>
<keyword evidence="8" id="KW-0732">Signal</keyword>
<dbReference type="Proteomes" id="UP001476798">
    <property type="component" value="Unassembled WGS sequence"/>
</dbReference>
<organism evidence="11 12">
    <name type="scientific">Goodea atripinnis</name>
    <dbReference type="NCBI Taxonomy" id="208336"/>
    <lineage>
        <taxon>Eukaryota</taxon>
        <taxon>Metazoa</taxon>
        <taxon>Chordata</taxon>
        <taxon>Craniata</taxon>
        <taxon>Vertebrata</taxon>
        <taxon>Euteleostomi</taxon>
        <taxon>Actinopterygii</taxon>
        <taxon>Neopterygii</taxon>
        <taxon>Teleostei</taxon>
        <taxon>Neoteleostei</taxon>
        <taxon>Acanthomorphata</taxon>
        <taxon>Ovalentaria</taxon>
        <taxon>Atherinomorphae</taxon>
        <taxon>Cyprinodontiformes</taxon>
        <taxon>Goodeidae</taxon>
        <taxon>Goodea</taxon>
    </lineage>
</organism>
<comment type="caution">
    <text evidence="11">The sequence shown here is derived from an EMBL/GenBank/DDBJ whole genome shotgun (WGS) entry which is preliminary data.</text>
</comment>
<dbReference type="PROSITE" id="PS51285">
    <property type="entry name" value="AGC_KINASE_CTER"/>
    <property type="match status" value="1"/>
</dbReference>
<evidence type="ECO:0000256" key="4">
    <source>
        <dbReference type="ARBA" id="ARBA00022741"/>
    </source>
</evidence>
<sequence length="152" mass="16976">MNFATWGRLMMSFLPPCNSLDPTSPPLPASNSASTSSSRMGHGDRTSTFCGTPEFLAPEVLTDNSYTRSVDWWELGVLIYEMLLGEGMDWDALLAKKLKPPFVPSITTTQDVSNFDEEFTRLKPVLTLPRTPCVLTAEQQEIFNDFDFSLIS</sequence>
<feature type="compositionally biased region" description="Low complexity" evidence="7">
    <location>
        <begin position="29"/>
        <end position="38"/>
    </location>
</feature>
<proteinExistence type="predicted"/>
<keyword evidence="4" id="KW-0547">Nucleotide-binding</keyword>
<dbReference type="SMART" id="SM00133">
    <property type="entry name" value="S_TK_X"/>
    <property type="match status" value="1"/>
</dbReference>
<dbReference type="EMBL" id="JAHRIO010001345">
    <property type="protein sequence ID" value="MEQ2158901.1"/>
    <property type="molecule type" value="Genomic_DNA"/>
</dbReference>
<evidence type="ECO:0000256" key="7">
    <source>
        <dbReference type="SAM" id="MobiDB-lite"/>
    </source>
</evidence>
<accession>A0ABV0MIH3</accession>
<evidence type="ECO:0000256" key="5">
    <source>
        <dbReference type="ARBA" id="ARBA00022777"/>
    </source>
</evidence>
<dbReference type="PANTHER" id="PTHR24351">
    <property type="entry name" value="RIBOSOMAL PROTEIN S6 KINASE"/>
    <property type="match status" value="1"/>
</dbReference>
<evidence type="ECO:0000256" key="3">
    <source>
        <dbReference type="ARBA" id="ARBA00022679"/>
    </source>
</evidence>
<dbReference type="Gene3D" id="1.10.510.10">
    <property type="entry name" value="Transferase(Phosphotransferase) domain 1"/>
    <property type="match status" value="2"/>
</dbReference>
<feature type="chain" id="PRO_5045334739" evidence="8">
    <location>
        <begin position="20"/>
        <end position="152"/>
    </location>
</feature>
<evidence type="ECO:0000259" key="9">
    <source>
        <dbReference type="PROSITE" id="PS50011"/>
    </source>
</evidence>
<feature type="region of interest" description="Disordered" evidence="7">
    <location>
        <begin position="22"/>
        <end position="45"/>
    </location>
</feature>
<keyword evidence="5" id="KW-0418">Kinase</keyword>
<dbReference type="InterPro" id="IPR011009">
    <property type="entry name" value="Kinase-like_dom_sf"/>
</dbReference>
<feature type="domain" description="AGC-kinase C-terminal" evidence="10">
    <location>
        <begin position="86"/>
        <end position="152"/>
    </location>
</feature>
<dbReference type="InterPro" id="IPR000719">
    <property type="entry name" value="Prot_kinase_dom"/>
</dbReference>
<evidence type="ECO:0000256" key="6">
    <source>
        <dbReference type="ARBA" id="ARBA00022840"/>
    </source>
</evidence>
<evidence type="ECO:0000313" key="11">
    <source>
        <dbReference type="EMBL" id="MEQ2158901.1"/>
    </source>
</evidence>
<dbReference type="Pfam" id="PF00433">
    <property type="entry name" value="Pkinase_C"/>
    <property type="match status" value="1"/>
</dbReference>
<dbReference type="Gene3D" id="3.30.200.20">
    <property type="entry name" value="Phosphorylase Kinase, domain 1"/>
    <property type="match status" value="1"/>
</dbReference>
<feature type="signal peptide" evidence="8">
    <location>
        <begin position="1"/>
        <end position="19"/>
    </location>
</feature>
<reference evidence="11 12" key="1">
    <citation type="submission" date="2021-06" db="EMBL/GenBank/DDBJ databases">
        <authorList>
            <person name="Palmer J.M."/>
        </authorList>
    </citation>
    <scope>NUCLEOTIDE SEQUENCE [LARGE SCALE GENOMIC DNA]</scope>
    <source>
        <strain evidence="11 12">GA_2019</strain>
        <tissue evidence="11">Muscle</tissue>
    </source>
</reference>
<dbReference type="SUPFAM" id="SSF56112">
    <property type="entry name" value="Protein kinase-like (PK-like)"/>
    <property type="match status" value="1"/>
</dbReference>
<dbReference type="InterPro" id="IPR000961">
    <property type="entry name" value="AGC-kinase_C"/>
</dbReference>
<keyword evidence="12" id="KW-1185">Reference proteome</keyword>